<keyword evidence="12 14" id="KW-0472">Membrane</keyword>
<dbReference type="Pfam" id="PF00586">
    <property type="entry name" value="AIRS"/>
    <property type="match status" value="1"/>
</dbReference>
<feature type="domain" description="PurM-like N-terminal" evidence="15">
    <location>
        <begin position="257"/>
        <end position="362"/>
    </location>
</feature>
<keyword evidence="14" id="KW-0808">Transferase</keyword>
<evidence type="ECO:0000259" key="16">
    <source>
        <dbReference type="Pfam" id="PF02769"/>
    </source>
</evidence>
<sequence length="539" mass="58946">MPTHAIWGVWLYVVWAIAEGAIHYAGVFQPEQPDRRGAGLTWLLVAFKACVAYGFVDAAFLQRTTLPAWADPLTRAGAALVAVAIAVRVAARLTIGKNFSGYVQTYDRHRLVTRGVYSRVRHPAYTAYLGFLVGFPLCFGSWGALLVGLAIGTPALWRRIRVEEACLAKWFGDDYQAYRRRTKRLGRPTPDAPSKMPLSYKDAGVDLDVYQESMSRLPRLMRRTHTPRVLPLEGGFAGLFRLDFAGKLFARQYRDPVLVSCTDGVGTKLKVAQLAGRHDTVGVDLVAMCVNDALCCGAEPLFFLDYIAMGRDDPERLEQVVSGISDGCVQADSALLGGETAIMPDLYAEEDYDLAGFSVGVVERDRLIDGSKIGPGDVVLGVASSGLHSNGFSLVRKIVFDTAGLSCDDPVEECGGKTVAELLLEPTRIYVQPIGRVLGHYRKKQVVHGIAHITGGGLRENVERILPDGVSLKIDEGSWKVPPVFTWLQRLGSVDDAEMARVFNLGVGLALVVSEHFADSLQRQLAEQGLENWVIGRIE</sequence>
<dbReference type="InterPro" id="IPR016188">
    <property type="entry name" value="PurM-like_N"/>
</dbReference>
<dbReference type="PANTHER" id="PTHR10520:SF12">
    <property type="entry name" value="TRIFUNCTIONAL PURINE BIOSYNTHETIC PROTEIN ADENOSINE-3"/>
    <property type="match status" value="1"/>
</dbReference>
<dbReference type="FunFam" id="3.90.650.10:FF:000011">
    <property type="entry name" value="Phosphoribosylformylglycinamidine cyclo-ligase"/>
    <property type="match status" value="1"/>
</dbReference>
<dbReference type="EC" id="2.1.1.100" evidence="14"/>
<evidence type="ECO:0000256" key="2">
    <source>
        <dbReference type="ARBA" id="ARBA00004496"/>
    </source>
</evidence>
<dbReference type="GO" id="GO:0004641">
    <property type="term" value="F:phosphoribosylformylglycinamidine cyclo-ligase activity"/>
    <property type="evidence" value="ECO:0007669"/>
    <property type="project" value="UniProtKB-EC"/>
</dbReference>
<keyword evidence="14" id="KW-0256">Endoplasmic reticulum</keyword>
<dbReference type="Proteomes" id="UP001152797">
    <property type="component" value="Unassembled WGS sequence"/>
</dbReference>
<feature type="domain" description="PurM-like C-terminal" evidence="16">
    <location>
        <begin position="374"/>
        <end position="538"/>
    </location>
</feature>
<dbReference type="GO" id="GO:0005524">
    <property type="term" value="F:ATP binding"/>
    <property type="evidence" value="ECO:0007669"/>
    <property type="project" value="UniProtKB-KW"/>
</dbReference>
<accession>A0A9P1CU50</accession>
<dbReference type="EMBL" id="CAMXCT020002380">
    <property type="protein sequence ID" value="CAL1151154.1"/>
    <property type="molecule type" value="Genomic_DNA"/>
</dbReference>
<dbReference type="GO" id="GO:0046084">
    <property type="term" value="P:adenine biosynthetic process"/>
    <property type="evidence" value="ECO:0007669"/>
    <property type="project" value="TreeGrafter"/>
</dbReference>
<dbReference type="InterPro" id="IPR007269">
    <property type="entry name" value="ICMT_MeTrfase"/>
</dbReference>
<organism evidence="17">
    <name type="scientific">Cladocopium goreaui</name>
    <dbReference type="NCBI Taxonomy" id="2562237"/>
    <lineage>
        <taxon>Eukaryota</taxon>
        <taxon>Sar</taxon>
        <taxon>Alveolata</taxon>
        <taxon>Dinophyceae</taxon>
        <taxon>Suessiales</taxon>
        <taxon>Symbiodiniaceae</taxon>
        <taxon>Cladocopium</taxon>
    </lineage>
</organism>
<dbReference type="FunFam" id="3.30.1330.10:FF:000001">
    <property type="entry name" value="Phosphoribosylformylglycinamidine cyclo-ligase"/>
    <property type="match status" value="1"/>
</dbReference>
<dbReference type="OrthoDB" id="2018833at2759"/>
<keyword evidence="6" id="KW-0436">Ligase</keyword>
<feature type="transmembrane region" description="Helical" evidence="14">
    <location>
        <begin position="6"/>
        <end position="28"/>
    </location>
</feature>
<dbReference type="GO" id="GO:0032259">
    <property type="term" value="P:methylation"/>
    <property type="evidence" value="ECO:0007669"/>
    <property type="project" value="UniProtKB-KW"/>
</dbReference>
<comment type="catalytic activity">
    <reaction evidence="14">
        <text>[protein]-C-terminal S-[(2E,6E)-farnesyl]-L-cysteine + S-adenosyl-L-methionine = [protein]-C-terminal S-[(2E,6E)-farnesyl]-L-cysteine methyl ester + S-adenosyl-L-homocysteine</text>
        <dbReference type="Rhea" id="RHEA:21672"/>
        <dbReference type="Rhea" id="RHEA-COMP:12125"/>
        <dbReference type="Rhea" id="RHEA-COMP:12126"/>
        <dbReference type="ChEBI" id="CHEBI:57856"/>
        <dbReference type="ChEBI" id="CHEBI:59789"/>
        <dbReference type="ChEBI" id="CHEBI:90510"/>
        <dbReference type="ChEBI" id="CHEBI:90511"/>
        <dbReference type="EC" id="2.1.1.100"/>
    </reaction>
</comment>
<dbReference type="SUPFAM" id="SSF55326">
    <property type="entry name" value="PurM N-terminal domain-like"/>
    <property type="match status" value="1"/>
</dbReference>
<dbReference type="NCBIfam" id="TIGR00878">
    <property type="entry name" value="purM"/>
    <property type="match status" value="1"/>
</dbReference>
<evidence type="ECO:0000256" key="9">
    <source>
        <dbReference type="ARBA" id="ARBA00022755"/>
    </source>
</evidence>
<dbReference type="InterPro" id="IPR010918">
    <property type="entry name" value="PurM-like_C_dom"/>
</dbReference>
<reference evidence="18" key="2">
    <citation type="submission" date="2024-04" db="EMBL/GenBank/DDBJ databases">
        <authorList>
            <person name="Chen Y."/>
            <person name="Shah S."/>
            <person name="Dougan E. K."/>
            <person name="Thang M."/>
            <person name="Chan C."/>
        </authorList>
    </citation>
    <scope>NUCLEOTIDE SEQUENCE [LARGE SCALE GENOMIC DNA]</scope>
</reference>
<feature type="transmembrane region" description="Helical" evidence="14">
    <location>
        <begin position="73"/>
        <end position="91"/>
    </location>
</feature>
<comment type="similarity">
    <text evidence="14">Belongs to the class VI-like SAM-binding methyltransferase superfamily. Isoprenylcysteine carboxyl methyltransferase family.</text>
</comment>
<keyword evidence="10" id="KW-0067">ATP-binding</keyword>
<dbReference type="Pfam" id="PF02769">
    <property type="entry name" value="AIRS_C"/>
    <property type="match status" value="1"/>
</dbReference>
<comment type="caution">
    <text evidence="17">The sequence shown here is derived from an EMBL/GenBank/DDBJ whole genome shotgun (WGS) entry which is preliminary data.</text>
</comment>
<dbReference type="GO" id="GO:0005789">
    <property type="term" value="C:endoplasmic reticulum membrane"/>
    <property type="evidence" value="ECO:0007669"/>
    <property type="project" value="UniProtKB-SubCell"/>
</dbReference>
<evidence type="ECO:0000256" key="7">
    <source>
        <dbReference type="ARBA" id="ARBA00022692"/>
    </source>
</evidence>
<protein>
    <recommendedName>
        <fullName evidence="14">Protein-S-isoprenylcysteine O-methyltransferase</fullName>
        <ecNumber evidence="14">2.1.1.100</ecNumber>
    </recommendedName>
</protein>
<dbReference type="GO" id="GO:0006189">
    <property type="term" value="P:'de novo' IMP biosynthetic process"/>
    <property type="evidence" value="ECO:0007669"/>
    <property type="project" value="InterPro"/>
</dbReference>
<dbReference type="Pfam" id="PF04140">
    <property type="entry name" value="ICMT"/>
    <property type="match status" value="1"/>
</dbReference>
<keyword evidence="19" id="KW-1185">Reference proteome</keyword>
<evidence type="ECO:0000256" key="4">
    <source>
        <dbReference type="ARBA" id="ARBA00010280"/>
    </source>
</evidence>
<keyword evidence="7 14" id="KW-0812">Transmembrane</keyword>
<feature type="transmembrane region" description="Helical" evidence="14">
    <location>
        <begin position="127"/>
        <end position="151"/>
    </location>
</feature>
<proteinExistence type="inferred from homology"/>
<keyword evidence="14" id="KW-0489">Methyltransferase</keyword>
<keyword evidence="5" id="KW-0963">Cytoplasm</keyword>
<comment type="pathway">
    <text evidence="3">Purine metabolism; IMP biosynthesis via de novo pathway; 5-amino-1-(5-phospho-D-ribosyl)imidazole from N(2)-formyl-N(1)-(5-phospho-D-ribosyl)glycinamide: step 2/2.</text>
</comment>
<evidence type="ECO:0000259" key="15">
    <source>
        <dbReference type="Pfam" id="PF00586"/>
    </source>
</evidence>
<dbReference type="Gene3D" id="3.30.1330.10">
    <property type="entry name" value="PurM-like, N-terminal domain"/>
    <property type="match status" value="1"/>
</dbReference>
<keyword evidence="9" id="KW-0658">Purine biosynthesis</keyword>
<dbReference type="InterPro" id="IPR036676">
    <property type="entry name" value="PurM-like_C_sf"/>
</dbReference>
<evidence type="ECO:0000313" key="19">
    <source>
        <dbReference type="Proteomes" id="UP001152797"/>
    </source>
</evidence>
<dbReference type="GO" id="GO:0005829">
    <property type="term" value="C:cytosol"/>
    <property type="evidence" value="ECO:0007669"/>
    <property type="project" value="TreeGrafter"/>
</dbReference>
<dbReference type="GO" id="GO:0004637">
    <property type="term" value="F:phosphoribosylamine-glycine ligase activity"/>
    <property type="evidence" value="ECO:0007669"/>
    <property type="project" value="TreeGrafter"/>
</dbReference>
<dbReference type="Gene3D" id="3.90.650.10">
    <property type="entry name" value="PurM-like C-terminal domain"/>
    <property type="match status" value="1"/>
</dbReference>
<dbReference type="PANTHER" id="PTHR10520">
    <property type="entry name" value="TRIFUNCTIONAL PURINE BIOSYNTHETIC PROTEIN ADENOSINE-3-RELATED"/>
    <property type="match status" value="1"/>
</dbReference>
<feature type="transmembrane region" description="Helical" evidence="14">
    <location>
        <begin position="40"/>
        <end position="61"/>
    </location>
</feature>
<dbReference type="GO" id="GO:0004671">
    <property type="term" value="F:protein C-terminal S-isoprenylcysteine carboxyl O-methyltransferase activity"/>
    <property type="evidence" value="ECO:0007669"/>
    <property type="project" value="UniProtKB-EC"/>
</dbReference>
<evidence type="ECO:0000256" key="5">
    <source>
        <dbReference type="ARBA" id="ARBA00022490"/>
    </source>
</evidence>
<dbReference type="Gene3D" id="1.20.120.1630">
    <property type="match status" value="1"/>
</dbReference>
<dbReference type="SUPFAM" id="SSF56042">
    <property type="entry name" value="PurM C-terminal domain-like"/>
    <property type="match status" value="1"/>
</dbReference>
<dbReference type="InterPro" id="IPR036921">
    <property type="entry name" value="PurM-like_N_sf"/>
</dbReference>
<comment type="subcellular location">
    <subcellularLocation>
        <location evidence="2">Cytoplasm</location>
    </subcellularLocation>
    <subcellularLocation>
        <location evidence="14">Endoplasmic reticulum membrane</location>
        <topology evidence="14">Multi-pass membrane protein</topology>
    </subcellularLocation>
    <subcellularLocation>
        <location evidence="1">Membrane</location>
        <topology evidence="1">Multi-pass membrane protein</topology>
    </subcellularLocation>
</comment>
<evidence type="ECO:0000256" key="1">
    <source>
        <dbReference type="ARBA" id="ARBA00004141"/>
    </source>
</evidence>
<evidence type="ECO:0000256" key="12">
    <source>
        <dbReference type="ARBA" id="ARBA00023136"/>
    </source>
</evidence>
<evidence type="ECO:0000256" key="14">
    <source>
        <dbReference type="RuleBase" id="RU362022"/>
    </source>
</evidence>
<evidence type="ECO:0000256" key="6">
    <source>
        <dbReference type="ARBA" id="ARBA00022598"/>
    </source>
</evidence>
<dbReference type="EMBL" id="CAMXCT010002380">
    <property type="protein sequence ID" value="CAI3997779.1"/>
    <property type="molecule type" value="Genomic_DNA"/>
</dbReference>
<evidence type="ECO:0000313" key="17">
    <source>
        <dbReference type="EMBL" id="CAI3997779.1"/>
    </source>
</evidence>
<dbReference type="EMBL" id="CAMXCT030002380">
    <property type="protein sequence ID" value="CAL4785091.1"/>
    <property type="molecule type" value="Genomic_DNA"/>
</dbReference>
<evidence type="ECO:0000313" key="18">
    <source>
        <dbReference type="EMBL" id="CAL1151154.1"/>
    </source>
</evidence>
<evidence type="ECO:0000256" key="8">
    <source>
        <dbReference type="ARBA" id="ARBA00022741"/>
    </source>
</evidence>
<dbReference type="AlphaFoldDB" id="A0A9P1CU50"/>
<dbReference type="HAMAP" id="MF_00741">
    <property type="entry name" value="AIRS"/>
    <property type="match status" value="1"/>
</dbReference>
<evidence type="ECO:0000256" key="13">
    <source>
        <dbReference type="ARBA" id="ARBA00049057"/>
    </source>
</evidence>
<evidence type="ECO:0000256" key="10">
    <source>
        <dbReference type="ARBA" id="ARBA00022840"/>
    </source>
</evidence>
<comment type="catalytic activity">
    <reaction evidence="13">
        <text>2-formamido-N(1)-(5-O-phospho-beta-D-ribosyl)acetamidine + ATP = 5-amino-1-(5-phospho-beta-D-ribosyl)imidazole + ADP + phosphate + H(+)</text>
        <dbReference type="Rhea" id="RHEA:23032"/>
        <dbReference type="ChEBI" id="CHEBI:15378"/>
        <dbReference type="ChEBI" id="CHEBI:30616"/>
        <dbReference type="ChEBI" id="CHEBI:43474"/>
        <dbReference type="ChEBI" id="CHEBI:137981"/>
        <dbReference type="ChEBI" id="CHEBI:147287"/>
        <dbReference type="ChEBI" id="CHEBI:456216"/>
        <dbReference type="EC" id="6.3.3.1"/>
    </reaction>
</comment>
<evidence type="ECO:0000256" key="11">
    <source>
        <dbReference type="ARBA" id="ARBA00022989"/>
    </source>
</evidence>
<gene>
    <name evidence="17" type="ORF">C1SCF055_LOCUS24125</name>
</gene>
<keyword evidence="14" id="KW-0949">S-adenosyl-L-methionine</keyword>
<evidence type="ECO:0000256" key="3">
    <source>
        <dbReference type="ARBA" id="ARBA00004686"/>
    </source>
</evidence>
<name>A0A9P1CU50_9DINO</name>
<comment type="similarity">
    <text evidence="4">Belongs to the AIR synthase family.</text>
</comment>
<reference evidence="17" key="1">
    <citation type="submission" date="2022-10" db="EMBL/GenBank/DDBJ databases">
        <authorList>
            <person name="Chen Y."/>
            <person name="Dougan E. K."/>
            <person name="Chan C."/>
            <person name="Rhodes N."/>
            <person name="Thang M."/>
        </authorList>
    </citation>
    <scope>NUCLEOTIDE SEQUENCE</scope>
</reference>
<dbReference type="InterPro" id="IPR004733">
    <property type="entry name" value="PurM_cligase"/>
</dbReference>
<keyword evidence="8" id="KW-0547">Nucleotide-binding</keyword>
<keyword evidence="11 14" id="KW-1133">Transmembrane helix</keyword>
<dbReference type="CDD" id="cd02196">
    <property type="entry name" value="PurM"/>
    <property type="match status" value="1"/>
</dbReference>